<name>A0A7R9H9B0_TIMPO</name>
<organism evidence="1">
    <name type="scientific">Timema poppense</name>
    <name type="common">Walking stick</name>
    <dbReference type="NCBI Taxonomy" id="170557"/>
    <lineage>
        <taxon>Eukaryota</taxon>
        <taxon>Metazoa</taxon>
        <taxon>Ecdysozoa</taxon>
        <taxon>Arthropoda</taxon>
        <taxon>Hexapoda</taxon>
        <taxon>Insecta</taxon>
        <taxon>Pterygota</taxon>
        <taxon>Neoptera</taxon>
        <taxon>Polyneoptera</taxon>
        <taxon>Phasmatodea</taxon>
        <taxon>Timematodea</taxon>
        <taxon>Timematoidea</taxon>
        <taxon>Timematidae</taxon>
        <taxon>Timema</taxon>
    </lineage>
</organism>
<dbReference type="EMBL" id="OD005064">
    <property type="protein sequence ID" value="CAD7410938.1"/>
    <property type="molecule type" value="Genomic_DNA"/>
</dbReference>
<sequence length="113" mass="12709">MANCLSYSLMVGTTVVAHRSVQTPCCNVTYSMALGTRNTVQRNGEKRNKHLYPSKSIKLLSHDTCLDYKSSSYSSPMASLVLSDGFEKLPDQIMYTYAEPYDLQKHVFSSSHF</sequence>
<evidence type="ECO:0000313" key="1">
    <source>
        <dbReference type="EMBL" id="CAD7410938.1"/>
    </source>
</evidence>
<reference evidence="1" key="1">
    <citation type="submission" date="2020-11" db="EMBL/GenBank/DDBJ databases">
        <authorList>
            <person name="Tran Van P."/>
        </authorList>
    </citation>
    <scope>NUCLEOTIDE SEQUENCE</scope>
</reference>
<proteinExistence type="predicted"/>
<accession>A0A7R9H9B0</accession>
<protein>
    <submittedName>
        <fullName evidence="1">Uncharacterized protein</fullName>
    </submittedName>
</protein>
<dbReference type="AlphaFoldDB" id="A0A7R9H9B0"/>
<gene>
    <name evidence="1" type="ORF">TPSB3V08_LOCUS7617</name>
</gene>